<dbReference type="InterPro" id="IPR036291">
    <property type="entry name" value="NAD(P)-bd_dom_sf"/>
</dbReference>
<evidence type="ECO:0000313" key="3">
    <source>
        <dbReference type="Proteomes" id="UP001501251"/>
    </source>
</evidence>
<feature type="domain" description="NAD-dependent epimerase/dehydratase" evidence="1">
    <location>
        <begin position="80"/>
        <end position="217"/>
    </location>
</feature>
<evidence type="ECO:0000313" key="2">
    <source>
        <dbReference type="EMBL" id="GAA4205142.1"/>
    </source>
</evidence>
<accession>A0ABP8BF51</accession>
<gene>
    <name evidence="2" type="ORF">GCM10022252_65220</name>
</gene>
<dbReference type="EMBL" id="BAABAQ010000014">
    <property type="protein sequence ID" value="GAA4205142.1"/>
    <property type="molecule type" value="Genomic_DNA"/>
</dbReference>
<name>A0ABP8BF51_9ACTN</name>
<dbReference type="SUPFAM" id="SSF51735">
    <property type="entry name" value="NAD(P)-binding Rossmann-fold domains"/>
    <property type="match status" value="1"/>
</dbReference>
<sequence>MTSVTRLGTMVGMRILIIGGTRFVGRHITGAAIAAGHEVSLLHRGRTGPGLFPEAEHLTADRDGDLSVLHDRQWDATIDVSAYLPSQVTSLSGALSTGQYAFISSTAVYRTPEARGFTEDSPLAEIDGPVPETVTGETYGALKVLCERAAAEAFGFPTLVVRPTYVIGPHDHTGRFTYWVNRIARGGEVLAPGDPGDPIQVIDGRDMAAWIVSMVEGTHPGTFHAVSPPPPFSFGDMLEAIAAEVGPPGTTLTWVGQDFLLAEGETGRSLPLWSEGDPWMSVNTADPTAARAAGLDPRPLGQSIREIREAESSFSTDATITPAREAELLSRWSERGA</sequence>
<proteinExistence type="predicted"/>
<dbReference type="InterPro" id="IPR001509">
    <property type="entry name" value="Epimerase_deHydtase"/>
</dbReference>
<keyword evidence="3" id="KW-1185">Reference proteome</keyword>
<dbReference type="PANTHER" id="PTHR43245">
    <property type="entry name" value="BIFUNCTIONAL POLYMYXIN RESISTANCE PROTEIN ARNA"/>
    <property type="match status" value="1"/>
</dbReference>
<reference evidence="3" key="1">
    <citation type="journal article" date="2019" name="Int. J. Syst. Evol. Microbiol.">
        <title>The Global Catalogue of Microorganisms (GCM) 10K type strain sequencing project: providing services to taxonomists for standard genome sequencing and annotation.</title>
        <authorList>
            <consortium name="The Broad Institute Genomics Platform"/>
            <consortium name="The Broad Institute Genome Sequencing Center for Infectious Disease"/>
            <person name="Wu L."/>
            <person name="Ma J."/>
        </authorList>
    </citation>
    <scope>NUCLEOTIDE SEQUENCE [LARGE SCALE GENOMIC DNA]</scope>
    <source>
        <strain evidence="3">JCM 17388</strain>
    </source>
</reference>
<organism evidence="2 3">
    <name type="scientific">Streptosporangium oxazolinicum</name>
    <dbReference type="NCBI Taxonomy" id="909287"/>
    <lineage>
        <taxon>Bacteria</taxon>
        <taxon>Bacillati</taxon>
        <taxon>Actinomycetota</taxon>
        <taxon>Actinomycetes</taxon>
        <taxon>Streptosporangiales</taxon>
        <taxon>Streptosporangiaceae</taxon>
        <taxon>Streptosporangium</taxon>
    </lineage>
</organism>
<dbReference type="Gene3D" id="3.40.50.720">
    <property type="entry name" value="NAD(P)-binding Rossmann-like Domain"/>
    <property type="match status" value="1"/>
</dbReference>
<protein>
    <submittedName>
        <fullName evidence="2">SDR family oxidoreductase</fullName>
    </submittedName>
</protein>
<dbReference type="Pfam" id="PF01370">
    <property type="entry name" value="Epimerase"/>
    <property type="match status" value="1"/>
</dbReference>
<dbReference type="PANTHER" id="PTHR43245:SF13">
    <property type="entry name" value="UDP-D-APIOSE_UDP-D-XYLOSE SYNTHASE 2"/>
    <property type="match status" value="1"/>
</dbReference>
<dbReference type="Proteomes" id="UP001501251">
    <property type="component" value="Unassembled WGS sequence"/>
</dbReference>
<evidence type="ECO:0000259" key="1">
    <source>
        <dbReference type="Pfam" id="PF01370"/>
    </source>
</evidence>
<dbReference type="InterPro" id="IPR050177">
    <property type="entry name" value="Lipid_A_modif_metabolic_enz"/>
</dbReference>
<comment type="caution">
    <text evidence="2">The sequence shown here is derived from an EMBL/GenBank/DDBJ whole genome shotgun (WGS) entry which is preliminary data.</text>
</comment>